<feature type="non-terminal residue" evidence="3">
    <location>
        <position position="1"/>
    </location>
</feature>
<feature type="compositionally biased region" description="Acidic residues" evidence="1">
    <location>
        <begin position="36"/>
        <end position="50"/>
    </location>
</feature>
<feature type="region of interest" description="Disordered" evidence="1">
    <location>
        <begin position="24"/>
        <end position="50"/>
    </location>
</feature>
<reference evidence="3 4" key="1">
    <citation type="journal article" date="2018" name="Front. Plant Sci.">
        <title>Red Clover (Trifolium pratense) and Zigzag Clover (T. medium) - A Picture of Genomic Similarities and Differences.</title>
        <authorList>
            <person name="Dluhosova J."/>
            <person name="Istvanek J."/>
            <person name="Nedelnik J."/>
            <person name="Repkova J."/>
        </authorList>
    </citation>
    <scope>NUCLEOTIDE SEQUENCE [LARGE SCALE GENOMIC DNA]</scope>
    <source>
        <strain evidence="4">cv. 10/8</strain>
        <tissue evidence="3">Leaf</tissue>
    </source>
</reference>
<keyword evidence="3" id="KW-0687">Ribonucleoprotein</keyword>
<dbReference type="AlphaFoldDB" id="A0A392U2T4"/>
<protein>
    <submittedName>
        <fullName evidence="3">U4/U6 small nuclear ribonucleoprotein Prp31-like</fullName>
    </submittedName>
</protein>
<evidence type="ECO:0000313" key="3">
    <source>
        <dbReference type="EMBL" id="MCI67622.1"/>
    </source>
</evidence>
<sequence>LHLLLQATLADILLADLDELSDNEAEIPAGNGGDAADMDEDVDDLDSVSK</sequence>
<feature type="signal peptide" evidence="2">
    <location>
        <begin position="1"/>
        <end position="15"/>
    </location>
</feature>
<evidence type="ECO:0000256" key="2">
    <source>
        <dbReference type="SAM" id="SignalP"/>
    </source>
</evidence>
<dbReference type="GO" id="GO:1990904">
    <property type="term" value="C:ribonucleoprotein complex"/>
    <property type="evidence" value="ECO:0007669"/>
    <property type="project" value="UniProtKB-KW"/>
</dbReference>
<keyword evidence="4" id="KW-1185">Reference proteome</keyword>
<accession>A0A392U2T4</accession>
<keyword evidence="2" id="KW-0732">Signal</keyword>
<dbReference type="EMBL" id="LXQA010720650">
    <property type="protein sequence ID" value="MCI67622.1"/>
    <property type="molecule type" value="Genomic_DNA"/>
</dbReference>
<organism evidence="3 4">
    <name type="scientific">Trifolium medium</name>
    <dbReference type="NCBI Taxonomy" id="97028"/>
    <lineage>
        <taxon>Eukaryota</taxon>
        <taxon>Viridiplantae</taxon>
        <taxon>Streptophyta</taxon>
        <taxon>Embryophyta</taxon>
        <taxon>Tracheophyta</taxon>
        <taxon>Spermatophyta</taxon>
        <taxon>Magnoliopsida</taxon>
        <taxon>eudicotyledons</taxon>
        <taxon>Gunneridae</taxon>
        <taxon>Pentapetalae</taxon>
        <taxon>rosids</taxon>
        <taxon>fabids</taxon>
        <taxon>Fabales</taxon>
        <taxon>Fabaceae</taxon>
        <taxon>Papilionoideae</taxon>
        <taxon>50 kb inversion clade</taxon>
        <taxon>NPAAA clade</taxon>
        <taxon>Hologalegina</taxon>
        <taxon>IRL clade</taxon>
        <taxon>Trifolieae</taxon>
        <taxon>Trifolium</taxon>
    </lineage>
</organism>
<feature type="chain" id="PRO_5017452286" evidence="2">
    <location>
        <begin position="16"/>
        <end position="50"/>
    </location>
</feature>
<proteinExistence type="predicted"/>
<dbReference type="Proteomes" id="UP000265520">
    <property type="component" value="Unassembled WGS sequence"/>
</dbReference>
<evidence type="ECO:0000256" key="1">
    <source>
        <dbReference type="SAM" id="MobiDB-lite"/>
    </source>
</evidence>
<evidence type="ECO:0000313" key="4">
    <source>
        <dbReference type="Proteomes" id="UP000265520"/>
    </source>
</evidence>
<feature type="non-terminal residue" evidence="3">
    <location>
        <position position="50"/>
    </location>
</feature>
<name>A0A392U2T4_9FABA</name>
<comment type="caution">
    <text evidence="3">The sequence shown here is derived from an EMBL/GenBank/DDBJ whole genome shotgun (WGS) entry which is preliminary data.</text>
</comment>